<dbReference type="STRING" id="1173111.SAMN05444955_11318"/>
<name>A0A1H8H3Q7_9BACL</name>
<keyword evidence="5" id="KW-1185">Reference proteome</keyword>
<evidence type="ECO:0000313" key="5">
    <source>
        <dbReference type="Proteomes" id="UP000199695"/>
    </source>
</evidence>
<evidence type="ECO:0000259" key="3">
    <source>
        <dbReference type="PROSITE" id="PS50983"/>
    </source>
</evidence>
<dbReference type="PANTHER" id="PTHR30535">
    <property type="entry name" value="VITAMIN B12-BINDING PROTEIN"/>
    <property type="match status" value="1"/>
</dbReference>
<reference evidence="4 5" key="1">
    <citation type="submission" date="2016-10" db="EMBL/GenBank/DDBJ databases">
        <authorList>
            <person name="de Groot N.N."/>
        </authorList>
    </citation>
    <scope>NUCLEOTIDE SEQUENCE [LARGE SCALE GENOMIC DNA]</scope>
    <source>
        <strain evidence="4 5">DSM 46701</strain>
    </source>
</reference>
<dbReference type="PROSITE" id="PS50983">
    <property type="entry name" value="FE_B12_PBP"/>
    <property type="match status" value="1"/>
</dbReference>
<dbReference type="InterPro" id="IPR054828">
    <property type="entry name" value="Vit_B12_bind_prot"/>
</dbReference>
<dbReference type="AlphaFoldDB" id="A0A1H8H3Q7"/>
<sequence>MTRIVSICPSNTEILYFLGMENQVVGLDDYSDWPVAWNHLPRLGPDLNINIEKVKSLEPDLVVASLSVPGMEKNIERLERAGFNYIVLNPKSIEDIAEDMKTLGKALNINQQAHHAAEQFLAEIDQIRNHIPKRTTPFRLYWEWWPKPVFTPGRRNWLTEVSRLVGAINIYEDMDQESVKTDWSDVAARQPDLALIVWTGIPMHRVKKELITSRAEWQGKEFARDSRIHILEEGWYCRPSPRLLTGIKHLAHLLYPEHFLAPDPERPFLSTIVKDSSG</sequence>
<feature type="domain" description="Fe/B12 periplasmic-binding" evidence="3">
    <location>
        <begin position="3"/>
        <end position="258"/>
    </location>
</feature>
<dbReference type="PANTHER" id="PTHR30535:SF34">
    <property type="entry name" value="MOLYBDATE-BINDING PROTEIN MOLA"/>
    <property type="match status" value="1"/>
</dbReference>
<protein>
    <submittedName>
        <fullName evidence="4">Iron complex transport system substrate-binding protein</fullName>
    </submittedName>
</protein>
<organism evidence="4 5">
    <name type="scientific">Lihuaxuella thermophila</name>
    <dbReference type="NCBI Taxonomy" id="1173111"/>
    <lineage>
        <taxon>Bacteria</taxon>
        <taxon>Bacillati</taxon>
        <taxon>Bacillota</taxon>
        <taxon>Bacilli</taxon>
        <taxon>Bacillales</taxon>
        <taxon>Thermoactinomycetaceae</taxon>
        <taxon>Lihuaxuella</taxon>
    </lineage>
</organism>
<dbReference type="InterPro" id="IPR050902">
    <property type="entry name" value="ABC_Transporter_SBP"/>
</dbReference>
<dbReference type="Proteomes" id="UP000199695">
    <property type="component" value="Unassembled WGS sequence"/>
</dbReference>
<evidence type="ECO:0000256" key="2">
    <source>
        <dbReference type="ARBA" id="ARBA00022729"/>
    </source>
</evidence>
<dbReference type="SUPFAM" id="SSF53807">
    <property type="entry name" value="Helical backbone' metal receptor"/>
    <property type="match status" value="1"/>
</dbReference>
<gene>
    <name evidence="4" type="ORF">SAMN05444955_11318</name>
</gene>
<accession>A0A1H8H3Q7</accession>
<dbReference type="Pfam" id="PF01497">
    <property type="entry name" value="Peripla_BP_2"/>
    <property type="match status" value="1"/>
</dbReference>
<dbReference type="InterPro" id="IPR002491">
    <property type="entry name" value="ABC_transptr_periplasmic_BD"/>
</dbReference>
<proteinExistence type="inferred from homology"/>
<keyword evidence="2" id="KW-0732">Signal</keyword>
<dbReference type="NCBIfam" id="NF038402">
    <property type="entry name" value="TroA_like"/>
    <property type="match status" value="1"/>
</dbReference>
<dbReference type="RefSeq" id="WP_089970556.1">
    <property type="nucleotide sequence ID" value="NZ_FOCQ01000013.1"/>
</dbReference>
<dbReference type="Gene3D" id="3.40.50.1980">
    <property type="entry name" value="Nitrogenase molybdenum iron protein domain"/>
    <property type="match status" value="2"/>
</dbReference>
<evidence type="ECO:0000313" key="4">
    <source>
        <dbReference type="EMBL" id="SEN50640.1"/>
    </source>
</evidence>
<comment type="similarity">
    <text evidence="1">Belongs to the bacterial solute-binding protein 8 family.</text>
</comment>
<evidence type="ECO:0000256" key="1">
    <source>
        <dbReference type="ARBA" id="ARBA00008814"/>
    </source>
</evidence>
<dbReference type="OrthoDB" id="9787772at2"/>
<dbReference type="CDD" id="cd01144">
    <property type="entry name" value="BtuF"/>
    <property type="match status" value="1"/>
</dbReference>
<dbReference type="EMBL" id="FOCQ01000013">
    <property type="protein sequence ID" value="SEN50640.1"/>
    <property type="molecule type" value="Genomic_DNA"/>
</dbReference>